<reference evidence="3" key="1">
    <citation type="submission" date="2020-11" db="EMBL/GenBank/DDBJ databases">
        <authorList>
            <person name="Tran Van P."/>
        </authorList>
    </citation>
    <scope>NUCLEOTIDE SEQUENCE</scope>
</reference>
<sequence length="496" mass="54322">MTRGRSEGGAAGAATPGAGLEGRHQDCAVRAVFRAKGSRGGSKTTERERSRAENGPNGERNLQHKDMTVDRAVSHLTGLKDALQDIRDTGIDVILDEASNICAATSLGIDCFFEEKRVKKRKRLTLEESEDTVLTGKQRFSMDFHGAYSDLASYMLMSESTVAELDGRLPGSARGIGTLQFRPNLVVQGSRPYEEDTWDWIRVGDTAIFRNIKPCVSHSLNKSLYHLASHHQFSMPPQPAHNVPQQPPLPTAFNLQPPMLPALDVQQPPPPTAFNLQPPMLPALDVQQPPPSTAFNLQPPMLPPHNIPQQPPPSTAFNLQPPMLPPHNIPQQPPLPTAFNLQPPMLPPHNVPQQPLTKMEKENCRVWLGKQALGTYVVSTTVLVSMISVCGTVAANDTIGLQYDTIVLSYRYCPGTARIGYYAGVRGPQCTIITVDPETGVMQTEREPFKTLKGYRIVTDTRAKKIDGDNPAMGVYIGLHVPGVIRTGDLVYVNCT</sequence>
<gene>
    <name evidence="3" type="ORF">TDIB3V08_LOCUS8038</name>
</gene>
<dbReference type="EMBL" id="OA568738">
    <property type="protein sequence ID" value="CAD7201847.1"/>
    <property type="molecule type" value="Genomic_DNA"/>
</dbReference>
<evidence type="ECO:0000256" key="1">
    <source>
        <dbReference type="SAM" id="MobiDB-lite"/>
    </source>
</evidence>
<accession>A0A7R8VNK7</accession>
<feature type="region of interest" description="Disordered" evidence="1">
    <location>
        <begin position="1"/>
        <end position="62"/>
    </location>
</feature>
<dbReference type="GO" id="GO:0003824">
    <property type="term" value="F:catalytic activity"/>
    <property type="evidence" value="ECO:0007669"/>
    <property type="project" value="InterPro"/>
</dbReference>
<dbReference type="Pfam" id="PF03473">
    <property type="entry name" value="MOSC"/>
    <property type="match status" value="1"/>
</dbReference>
<feature type="domain" description="MOSC" evidence="2">
    <location>
        <begin position="123"/>
        <end position="216"/>
    </location>
</feature>
<dbReference type="GO" id="GO:0030151">
    <property type="term" value="F:molybdenum ion binding"/>
    <property type="evidence" value="ECO:0007669"/>
    <property type="project" value="InterPro"/>
</dbReference>
<protein>
    <recommendedName>
        <fullName evidence="2">MOSC domain-containing protein</fullName>
    </recommendedName>
</protein>
<evidence type="ECO:0000259" key="2">
    <source>
        <dbReference type="PROSITE" id="PS51340"/>
    </source>
</evidence>
<evidence type="ECO:0000313" key="3">
    <source>
        <dbReference type="EMBL" id="CAD7201847.1"/>
    </source>
</evidence>
<name>A0A7R8VNK7_TIMDO</name>
<organism evidence="3">
    <name type="scientific">Timema douglasi</name>
    <name type="common">Walking stick</name>
    <dbReference type="NCBI Taxonomy" id="61478"/>
    <lineage>
        <taxon>Eukaryota</taxon>
        <taxon>Metazoa</taxon>
        <taxon>Ecdysozoa</taxon>
        <taxon>Arthropoda</taxon>
        <taxon>Hexapoda</taxon>
        <taxon>Insecta</taxon>
        <taxon>Pterygota</taxon>
        <taxon>Neoptera</taxon>
        <taxon>Polyneoptera</taxon>
        <taxon>Phasmatodea</taxon>
        <taxon>Timematodea</taxon>
        <taxon>Timematoidea</taxon>
        <taxon>Timematidae</taxon>
        <taxon>Timema</taxon>
    </lineage>
</organism>
<dbReference type="InterPro" id="IPR005302">
    <property type="entry name" value="MoCF_Sase_C"/>
</dbReference>
<proteinExistence type="predicted"/>
<dbReference type="PROSITE" id="PS51340">
    <property type="entry name" value="MOSC"/>
    <property type="match status" value="1"/>
</dbReference>
<dbReference type="AlphaFoldDB" id="A0A7R8VNK7"/>
<dbReference type="GO" id="GO:0030170">
    <property type="term" value="F:pyridoxal phosphate binding"/>
    <property type="evidence" value="ECO:0007669"/>
    <property type="project" value="InterPro"/>
</dbReference>